<dbReference type="PANTHER" id="PTHR46481">
    <property type="entry name" value="ZINC FINGER BED DOMAIN-CONTAINING PROTEIN 4"/>
    <property type="match status" value="1"/>
</dbReference>
<reference evidence="8" key="1">
    <citation type="submission" date="2022-11" db="EMBL/GenBank/DDBJ databases">
        <title>Chromosome-level genome of Pogonophryne albipinna.</title>
        <authorList>
            <person name="Jo E."/>
        </authorList>
    </citation>
    <scope>NUCLEOTIDE SEQUENCE</scope>
    <source>
        <strain evidence="8">SGF0006</strain>
        <tissue evidence="8">Muscle</tissue>
    </source>
</reference>
<evidence type="ECO:0000259" key="7">
    <source>
        <dbReference type="Pfam" id="PF05699"/>
    </source>
</evidence>
<dbReference type="InterPro" id="IPR052035">
    <property type="entry name" value="ZnF_BED_domain_contain"/>
</dbReference>
<feature type="region of interest" description="Disordered" evidence="6">
    <location>
        <begin position="188"/>
        <end position="215"/>
    </location>
</feature>
<evidence type="ECO:0000256" key="2">
    <source>
        <dbReference type="ARBA" id="ARBA00022723"/>
    </source>
</evidence>
<gene>
    <name evidence="8" type="ORF">JOQ06_002164</name>
</gene>
<dbReference type="Proteomes" id="UP001219934">
    <property type="component" value="Unassembled WGS sequence"/>
</dbReference>
<evidence type="ECO:0000313" key="9">
    <source>
        <dbReference type="Proteomes" id="UP001219934"/>
    </source>
</evidence>
<dbReference type="Pfam" id="PF05699">
    <property type="entry name" value="Dimer_Tnp_hAT"/>
    <property type="match status" value="1"/>
</dbReference>
<keyword evidence="4" id="KW-0862">Zinc</keyword>
<dbReference type="GO" id="GO:0005634">
    <property type="term" value="C:nucleus"/>
    <property type="evidence" value="ECO:0007669"/>
    <property type="project" value="UniProtKB-SubCell"/>
</dbReference>
<evidence type="ECO:0000256" key="3">
    <source>
        <dbReference type="ARBA" id="ARBA00022771"/>
    </source>
</evidence>
<evidence type="ECO:0000256" key="5">
    <source>
        <dbReference type="ARBA" id="ARBA00023242"/>
    </source>
</evidence>
<dbReference type="EMBL" id="JAPTMU010000009">
    <property type="protein sequence ID" value="KAJ4937529.1"/>
    <property type="molecule type" value="Genomic_DNA"/>
</dbReference>
<evidence type="ECO:0000256" key="4">
    <source>
        <dbReference type="ARBA" id="ARBA00022833"/>
    </source>
</evidence>
<dbReference type="SUPFAM" id="SSF53098">
    <property type="entry name" value="Ribonuclease H-like"/>
    <property type="match status" value="1"/>
</dbReference>
<dbReference type="InterPro" id="IPR012337">
    <property type="entry name" value="RNaseH-like_sf"/>
</dbReference>
<comment type="caution">
    <text evidence="8">The sequence shown here is derived from an EMBL/GenBank/DDBJ whole genome shotgun (WGS) entry which is preliminary data.</text>
</comment>
<dbReference type="InterPro" id="IPR008906">
    <property type="entry name" value="HATC_C_dom"/>
</dbReference>
<accession>A0AAD6FL05</accession>
<organism evidence="8 9">
    <name type="scientific">Pogonophryne albipinna</name>
    <dbReference type="NCBI Taxonomy" id="1090488"/>
    <lineage>
        <taxon>Eukaryota</taxon>
        <taxon>Metazoa</taxon>
        <taxon>Chordata</taxon>
        <taxon>Craniata</taxon>
        <taxon>Vertebrata</taxon>
        <taxon>Euteleostomi</taxon>
        <taxon>Actinopterygii</taxon>
        <taxon>Neopterygii</taxon>
        <taxon>Teleostei</taxon>
        <taxon>Neoteleostei</taxon>
        <taxon>Acanthomorphata</taxon>
        <taxon>Eupercaria</taxon>
        <taxon>Perciformes</taxon>
        <taxon>Notothenioidei</taxon>
        <taxon>Pogonophryne</taxon>
    </lineage>
</organism>
<keyword evidence="9" id="KW-1185">Reference proteome</keyword>
<evidence type="ECO:0000256" key="6">
    <source>
        <dbReference type="SAM" id="MobiDB-lite"/>
    </source>
</evidence>
<evidence type="ECO:0000313" key="8">
    <source>
        <dbReference type="EMBL" id="KAJ4937529.1"/>
    </source>
</evidence>
<protein>
    <recommendedName>
        <fullName evidence="7">HAT C-terminal dimerisation domain-containing protein</fullName>
    </recommendedName>
</protein>
<evidence type="ECO:0000256" key="1">
    <source>
        <dbReference type="ARBA" id="ARBA00004123"/>
    </source>
</evidence>
<dbReference type="GO" id="GO:0008270">
    <property type="term" value="F:zinc ion binding"/>
    <property type="evidence" value="ECO:0007669"/>
    <property type="project" value="UniProtKB-KW"/>
</dbReference>
<sequence length="312" mass="34683">MAKVTKFCSLLHSTCGLKEAFEGQYGANRSIPSAVSTRWNSTLRLVEAVTDLDPQSLNTLLEAQGHKGLCLSAREWSQLKELVEILAPFLQATDLTQGEKVVTKCGFALRSLTQQPPQQMDVSDSAQPAGDLPFGDMVYMMSALLDPSFCFFWLEQDVLAPDEVKSEVKEMIMDLVLAEARKVTILAESSSGEDNKDEEPPAKTPRLFTGYRKKSKKKDDHVSSVKAELIRYIQVCSGEEDEADCLVFWKRNAKVFPRLYLVAMRVLAVPATSAPVERVFSHGGLIMRPHRARLSARTLSSLIFLKCNHSVA</sequence>
<dbReference type="GO" id="GO:0046983">
    <property type="term" value="F:protein dimerization activity"/>
    <property type="evidence" value="ECO:0007669"/>
    <property type="project" value="InterPro"/>
</dbReference>
<proteinExistence type="predicted"/>
<name>A0AAD6FL05_9TELE</name>
<keyword evidence="3" id="KW-0863">Zinc-finger</keyword>
<dbReference type="PANTHER" id="PTHR46481:SF10">
    <property type="entry name" value="ZINC FINGER BED DOMAIN-CONTAINING PROTEIN 39"/>
    <property type="match status" value="1"/>
</dbReference>
<feature type="domain" description="HAT C-terminal dimerisation" evidence="7">
    <location>
        <begin position="241"/>
        <end position="306"/>
    </location>
</feature>
<dbReference type="AlphaFoldDB" id="A0AAD6FL05"/>
<keyword evidence="5" id="KW-0539">Nucleus</keyword>
<keyword evidence="2" id="KW-0479">Metal-binding</keyword>
<comment type="subcellular location">
    <subcellularLocation>
        <location evidence="1">Nucleus</location>
    </subcellularLocation>
</comment>